<gene>
    <name evidence="2" type="ORF">PanWU01x14_001510</name>
</gene>
<feature type="compositionally biased region" description="Acidic residues" evidence="1">
    <location>
        <begin position="17"/>
        <end position="28"/>
    </location>
</feature>
<accession>A0A2P5E4W2</accession>
<dbReference type="EMBL" id="JXTB01000001">
    <property type="protein sequence ID" value="PON80595.1"/>
    <property type="molecule type" value="Genomic_DNA"/>
</dbReference>
<evidence type="ECO:0000313" key="3">
    <source>
        <dbReference type="Proteomes" id="UP000237105"/>
    </source>
</evidence>
<dbReference type="Proteomes" id="UP000237105">
    <property type="component" value="Unassembled WGS sequence"/>
</dbReference>
<feature type="region of interest" description="Disordered" evidence="1">
    <location>
        <begin position="1"/>
        <end position="35"/>
    </location>
</feature>
<keyword evidence="3" id="KW-1185">Reference proteome</keyword>
<dbReference type="AlphaFoldDB" id="A0A2P5E4W2"/>
<reference evidence="3" key="1">
    <citation type="submission" date="2016-06" db="EMBL/GenBank/DDBJ databases">
        <title>Parallel loss of symbiosis genes in relatives of nitrogen-fixing non-legume Parasponia.</title>
        <authorList>
            <person name="Van Velzen R."/>
            <person name="Holmer R."/>
            <person name="Bu F."/>
            <person name="Rutten L."/>
            <person name="Van Zeijl A."/>
            <person name="Liu W."/>
            <person name="Santuari L."/>
            <person name="Cao Q."/>
            <person name="Sharma T."/>
            <person name="Shen D."/>
            <person name="Roswanjaya Y."/>
            <person name="Wardhani T."/>
            <person name="Kalhor M.S."/>
            <person name="Jansen J."/>
            <person name="Van den Hoogen J."/>
            <person name="Gungor B."/>
            <person name="Hartog M."/>
            <person name="Hontelez J."/>
            <person name="Verver J."/>
            <person name="Yang W.-C."/>
            <person name="Schijlen E."/>
            <person name="Repin R."/>
            <person name="Schilthuizen M."/>
            <person name="Schranz E."/>
            <person name="Heidstra R."/>
            <person name="Miyata K."/>
            <person name="Fedorova E."/>
            <person name="Kohlen W."/>
            <person name="Bisseling T."/>
            <person name="Smit S."/>
            <person name="Geurts R."/>
        </authorList>
    </citation>
    <scope>NUCLEOTIDE SEQUENCE [LARGE SCALE GENOMIC DNA]</scope>
    <source>
        <strain evidence="3">cv. WU1-14</strain>
    </source>
</reference>
<proteinExistence type="predicted"/>
<protein>
    <submittedName>
        <fullName evidence="2">Uncharacterized protein</fullName>
    </submittedName>
</protein>
<comment type="caution">
    <text evidence="2">The sequence shown here is derived from an EMBL/GenBank/DDBJ whole genome shotgun (WGS) entry which is preliminary data.</text>
</comment>
<evidence type="ECO:0000313" key="2">
    <source>
        <dbReference type="EMBL" id="PON80595.1"/>
    </source>
</evidence>
<evidence type="ECO:0000256" key="1">
    <source>
        <dbReference type="SAM" id="MobiDB-lite"/>
    </source>
</evidence>
<sequence length="67" mass="7280">MDSSQEESEKDATPATENEEEGDSESDDTPVTTVKTKVIARKKSVALKPKRKSPVVMPSAKTFPCVL</sequence>
<name>A0A2P5E4W2_PARAD</name>
<organism evidence="2 3">
    <name type="scientific">Parasponia andersonii</name>
    <name type="common">Sponia andersonii</name>
    <dbReference type="NCBI Taxonomy" id="3476"/>
    <lineage>
        <taxon>Eukaryota</taxon>
        <taxon>Viridiplantae</taxon>
        <taxon>Streptophyta</taxon>
        <taxon>Embryophyta</taxon>
        <taxon>Tracheophyta</taxon>
        <taxon>Spermatophyta</taxon>
        <taxon>Magnoliopsida</taxon>
        <taxon>eudicotyledons</taxon>
        <taxon>Gunneridae</taxon>
        <taxon>Pentapetalae</taxon>
        <taxon>rosids</taxon>
        <taxon>fabids</taxon>
        <taxon>Rosales</taxon>
        <taxon>Cannabaceae</taxon>
        <taxon>Parasponia</taxon>
    </lineage>
</organism>